<name>A0ABV0MSG1_9TELE</name>
<gene>
    <name evidence="1" type="ORF">GOODEAATRI_015646</name>
</gene>
<keyword evidence="2" id="KW-1185">Reference proteome</keyword>
<dbReference type="Proteomes" id="UP001476798">
    <property type="component" value="Unassembled WGS sequence"/>
</dbReference>
<evidence type="ECO:0000313" key="2">
    <source>
        <dbReference type="Proteomes" id="UP001476798"/>
    </source>
</evidence>
<protein>
    <submittedName>
        <fullName evidence="1">Uncharacterized protein</fullName>
    </submittedName>
</protein>
<reference evidence="1 2" key="1">
    <citation type="submission" date="2021-06" db="EMBL/GenBank/DDBJ databases">
        <authorList>
            <person name="Palmer J.M."/>
        </authorList>
    </citation>
    <scope>NUCLEOTIDE SEQUENCE [LARGE SCALE GENOMIC DNA]</scope>
    <source>
        <strain evidence="1 2">GA_2019</strain>
        <tissue evidence="1">Muscle</tissue>
    </source>
</reference>
<sequence>MIIVRPLYCRINLSVPVLIRFVNQEDIRPDFWLSSAAQTVEPRSKQYRVTLQRRLVQIWLLGSREIQESETSAGVPQAAFVSQTQLRADGGRSGAQCLLDIHQES</sequence>
<evidence type="ECO:0000313" key="1">
    <source>
        <dbReference type="EMBL" id="MEQ2162022.1"/>
    </source>
</evidence>
<comment type="caution">
    <text evidence="1">The sequence shown here is derived from an EMBL/GenBank/DDBJ whole genome shotgun (WGS) entry which is preliminary data.</text>
</comment>
<organism evidence="1 2">
    <name type="scientific">Goodea atripinnis</name>
    <dbReference type="NCBI Taxonomy" id="208336"/>
    <lineage>
        <taxon>Eukaryota</taxon>
        <taxon>Metazoa</taxon>
        <taxon>Chordata</taxon>
        <taxon>Craniata</taxon>
        <taxon>Vertebrata</taxon>
        <taxon>Euteleostomi</taxon>
        <taxon>Actinopterygii</taxon>
        <taxon>Neopterygii</taxon>
        <taxon>Teleostei</taxon>
        <taxon>Neoteleostei</taxon>
        <taxon>Acanthomorphata</taxon>
        <taxon>Ovalentaria</taxon>
        <taxon>Atherinomorphae</taxon>
        <taxon>Cyprinodontiformes</taxon>
        <taxon>Goodeidae</taxon>
        <taxon>Goodea</taxon>
    </lineage>
</organism>
<accession>A0ABV0MSG1</accession>
<dbReference type="EMBL" id="JAHRIO010011164">
    <property type="protein sequence ID" value="MEQ2162022.1"/>
    <property type="molecule type" value="Genomic_DNA"/>
</dbReference>
<proteinExistence type="predicted"/>